<evidence type="ECO:0000313" key="3">
    <source>
        <dbReference type="Proteomes" id="UP000246375"/>
    </source>
</evidence>
<keyword evidence="1" id="KW-1133">Transmembrane helix</keyword>
<dbReference type="Proteomes" id="UP000246375">
    <property type="component" value="Unassembled WGS sequence"/>
</dbReference>
<evidence type="ECO:0000256" key="1">
    <source>
        <dbReference type="SAM" id="Phobius"/>
    </source>
</evidence>
<gene>
    <name evidence="2" type="ORF">DL189_15485</name>
</gene>
<feature type="transmembrane region" description="Helical" evidence="1">
    <location>
        <begin position="41"/>
        <end position="64"/>
    </location>
</feature>
<feature type="transmembrane region" description="Helical" evidence="1">
    <location>
        <begin position="70"/>
        <end position="95"/>
    </location>
</feature>
<dbReference type="EMBL" id="QHMI01000012">
    <property type="protein sequence ID" value="PXB39350.1"/>
    <property type="molecule type" value="Genomic_DNA"/>
</dbReference>
<reference evidence="2 3" key="1">
    <citation type="submission" date="2018-05" db="EMBL/GenBank/DDBJ databases">
        <title>Evaluation of testing and processing parameters for the GenePOC Carba assay.</title>
        <authorList>
            <person name="Walsh T.R."/>
        </authorList>
    </citation>
    <scope>NUCLEOTIDE SEQUENCE [LARGE SCALE GENOMIC DNA]</scope>
    <source>
        <strain evidence="2 3">PECIMP</strain>
    </source>
</reference>
<dbReference type="AlphaFoldDB" id="A0A9X7Q5J5"/>
<comment type="caution">
    <text evidence="2">The sequence shown here is derived from an EMBL/GenBank/DDBJ whole genome shotgun (WGS) entry which is preliminary data.</text>
</comment>
<protein>
    <submittedName>
        <fullName evidence="2">Uncharacterized protein</fullName>
    </submittedName>
</protein>
<organism evidence="2 3">
    <name type="scientific">Enterobacter hormaechei</name>
    <dbReference type="NCBI Taxonomy" id="158836"/>
    <lineage>
        <taxon>Bacteria</taxon>
        <taxon>Pseudomonadati</taxon>
        <taxon>Pseudomonadota</taxon>
        <taxon>Gammaproteobacteria</taxon>
        <taxon>Enterobacterales</taxon>
        <taxon>Enterobacteriaceae</taxon>
        <taxon>Enterobacter</taxon>
        <taxon>Enterobacter cloacae complex</taxon>
    </lineage>
</organism>
<name>A0A9X7Q5J5_9ENTR</name>
<sequence length="112" mass="12481">MNVQPVWLIKQQGTDLLNKDIERIKRHQATGESQEKVLKDLAGYFLSVAWITGGMAIITLVTAIFGSASHVISCMIAVVFLLIVLLLVMPVRLGYKSWKLMRTQFSDSGHHG</sequence>
<keyword evidence="1" id="KW-0812">Transmembrane</keyword>
<dbReference type="RefSeq" id="WP_023300127.1">
    <property type="nucleotide sequence ID" value="NZ_CP077392.1"/>
</dbReference>
<evidence type="ECO:0000313" key="2">
    <source>
        <dbReference type="EMBL" id="PXB39350.1"/>
    </source>
</evidence>
<keyword evidence="1" id="KW-0472">Membrane</keyword>
<accession>A0A9X7Q5J5</accession>
<proteinExistence type="predicted"/>